<reference evidence="1 2" key="1">
    <citation type="submission" date="2021-08" db="EMBL/GenBank/DDBJ databases">
        <authorList>
            <person name="Peeters C."/>
        </authorList>
    </citation>
    <scope>NUCLEOTIDE SEQUENCE [LARGE SCALE GENOMIC DNA]</scope>
    <source>
        <strain evidence="1 2">LMG 32289</strain>
    </source>
</reference>
<protein>
    <submittedName>
        <fullName evidence="1">Uncharacterized protein</fullName>
    </submittedName>
</protein>
<gene>
    <name evidence="1" type="ORF">LMG32289_06748</name>
</gene>
<comment type="caution">
    <text evidence="1">The sequence shown here is derived from an EMBL/GenBank/DDBJ whole genome shotgun (WGS) entry which is preliminary data.</text>
</comment>
<dbReference type="InterPro" id="IPR056113">
    <property type="entry name" value="DUF7696"/>
</dbReference>
<dbReference type="RefSeq" id="WP_223995875.1">
    <property type="nucleotide sequence ID" value="NZ_CAJZAG010000025.1"/>
</dbReference>
<name>A0ABM8Y2S0_9BURK</name>
<keyword evidence="2" id="KW-1185">Reference proteome</keyword>
<dbReference type="Proteomes" id="UP000706525">
    <property type="component" value="Unassembled WGS sequence"/>
</dbReference>
<evidence type="ECO:0000313" key="1">
    <source>
        <dbReference type="EMBL" id="CAG9187055.1"/>
    </source>
</evidence>
<evidence type="ECO:0000313" key="2">
    <source>
        <dbReference type="Proteomes" id="UP000706525"/>
    </source>
</evidence>
<accession>A0ABM8Y2S0</accession>
<dbReference type="EMBL" id="CAJZAG010000025">
    <property type="protein sequence ID" value="CAG9187055.1"/>
    <property type="molecule type" value="Genomic_DNA"/>
</dbReference>
<proteinExistence type="predicted"/>
<dbReference type="Pfam" id="PF24751">
    <property type="entry name" value="DUF7696"/>
    <property type="match status" value="1"/>
</dbReference>
<organism evidence="1 2">
    <name type="scientific">Cupriavidus pampae</name>
    <dbReference type="NCBI Taxonomy" id="659251"/>
    <lineage>
        <taxon>Bacteria</taxon>
        <taxon>Pseudomonadati</taxon>
        <taxon>Pseudomonadota</taxon>
        <taxon>Betaproteobacteria</taxon>
        <taxon>Burkholderiales</taxon>
        <taxon>Burkholderiaceae</taxon>
        <taxon>Cupriavidus</taxon>
    </lineage>
</organism>
<sequence>MQQAAAFEANRAAARSGYHAHAFAAPRETDAQMAADIAAAIDAALLSRRHDYAGQPHAWQLLCEASHVATLCPPLRDAFITRVAEQRGADIALRLAAKADAIRAAAIERYRESALA</sequence>